<dbReference type="GO" id="GO:0032259">
    <property type="term" value="P:methylation"/>
    <property type="evidence" value="ECO:0007669"/>
    <property type="project" value="UniProtKB-KW"/>
</dbReference>
<organism evidence="2 3">
    <name type="scientific">Micromonospora solifontis</name>
    <dbReference type="NCBI Taxonomy" id="2487138"/>
    <lineage>
        <taxon>Bacteria</taxon>
        <taxon>Bacillati</taxon>
        <taxon>Actinomycetota</taxon>
        <taxon>Actinomycetes</taxon>
        <taxon>Micromonosporales</taxon>
        <taxon>Micromonosporaceae</taxon>
        <taxon>Micromonospora</taxon>
    </lineage>
</organism>
<feature type="region of interest" description="Disordered" evidence="1">
    <location>
        <begin position="1"/>
        <end position="20"/>
    </location>
</feature>
<name>A0ABX9WM35_9ACTN</name>
<keyword evidence="3" id="KW-1185">Reference proteome</keyword>
<keyword evidence="2" id="KW-0808">Transferase</keyword>
<dbReference type="GO" id="GO:0008168">
    <property type="term" value="F:methyltransferase activity"/>
    <property type="evidence" value="ECO:0007669"/>
    <property type="project" value="UniProtKB-KW"/>
</dbReference>
<reference evidence="2 3" key="1">
    <citation type="submission" date="2018-11" db="EMBL/GenBank/DDBJ databases">
        <title>Micromonospora sp. PPF5-17, a new actinomycetes isolated from a hot spring soil.</title>
        <authorList>
            <person name="Thawai C."/>
        </authorList>
    </citation>
    <scope>NUCLEOTIDE SEQUENCE [LARGE SCALE GENOMIC DNA]</scope>
    <source>
        <strain evidence="2 3">PPF5-17</strain>
    </source>
</reference>
<evidence type="ECO:0000313" key="2">
    <source>
        <dbReference type="EMBL" id="RNM00488.1"/>
    </source>
</evidence>
<evidence type="ECO:0000313" key="3">
    <source>
        <dbReference type="Proteomes" id="UP000280698"/>
    </source>
</evidence>
<sequence length="237" mass="26917">MASGTRTTDENTTTPRERRGSLHALRFRLVDSPDSYGAKRRAKRAMWLSETFPDLAEMSVLDLGGRLGSWTKVPVRPKHVHVVNLEPLPAELPDWAEADHADACELPPAILNRRYDLVFSNSVLEHVGGHERRRRMAEAIRALAPRHWVQTPYRYFPVEPHWVAPGMQFLPVPARVAVARKWPLAYTPGKSWEAAMRQVLTTELIGRAELRYLFPDSTIRAERMLGLTKSIIAVRTA</sequence>
<dbReference type="Pfam" id="PF13489">
    <property type="entry name" value="Methyltransf_23"/>
    <property type="match status" value="1"/>
</dbReference>
<gene>
    <name evidence="2" type="ORF">EFE23_05420</name>
</gene>
<dbReference type="Gene3D" id="3.40.50.150">
    <property type="entry name" value="Vaccinia Virus protein VP39"/>
    <property type="match status" value="1"/>
</dbReference>
<keyword evidence="2" id="KW-0489">Methyltransferase</keyword>
<dbReference type="InterPro" id="IPR029063">
    <property type="entry name" value="SAM-dependent_MTases_sf"/>
</dbReference>
<proteinExistence type="predicted"/>
<evidence type="ECO:0000256" key="1">
    <source>
        <dbReference type="SAM" id="MobiDB-lite"/>
    </source>
</evidence>
<dbReference type="Proteomes" id="UP000280698">
    <property type="component" value="Unassembled WGS sequence"/>
</dbReference>
<dbReference type="EMBL" id="RJLN01000010">
    <property type="protein sequence ID" value="RNM00488.1"/>
    <property type="molecule type" value="Genomic_DNA"/>
</dbReference>
<protein>
    <submittedName>
        <fullName evidence="2">Class I SAM-dependent methyltransferase</fullName>
    </submittedName>
</protein>
<accession>A0ABX9WM35</accession>
<comment type="caution">
    <text evidence="2">The sequence shown here is derived from an EMBL/GenBank/DDBJ whole genome shotgun (WGS) entry which is preliminary data.</text>
</comment>
<dbReference type="SUPFAM" id="SSF53335">
    <property type="entry name" value="S-adenosyl-L-methionine-dependent methyltransferases"/>
    <property type="match status" value="1"/>
</dbReference>